<sequence>MKKNKKYTAFNQGLFSVFDAQSMPYKKDQDFAHFALTDALITYAGAHERPLIHFWQTDPLVILGMMDTKIGHFQQALPVFYKYHHRVIVRNSGGLAVVSDPGVLNVSLIYPSKEERLTIDTGYEYMLDFIRETFYPIYPYEIKAYEITNSYCFGDYDLSIEGRKIAGISQRRIKNGVAIMLYISVNGDQKKRAEMLKEFYHIGLDGTEPSGRYPDIHPEVMTTLEDAYDTHLSVAEVKSNMLRHFDWQEGSYDEEMDRYYSKALEKMKRRNQRVFGEDFVLF</sequence>
<dbReference type="PANTHER" id="PTHR43679">
    <property type="entry name" value="OCTANOYLTRANSFERASE LIPM-RELATED"/>
    <property type="match status" value="1"/>
</dbReference>
<feature type="domain" description="BPL/LPL catalytic" evidence="1">
    <location>
        <begin position="46"/>
        <end position="232"/>
    </location>
</feature>
<dbReference type="CDD" id="cd16443">
    <property type="entry name" value="LplA"/>
    <property type="match status" value="1"/>
</dbReference>
<dbReference type="Pfam" id="PF21948">
    <property type="entry name" value="LplA-B_cat"/>
    <property type="match status" value="1"/>
</dbReference>
<dbReference type="SUPFAM" id="SSF55681">
    <property type="entry name" value="Class II aaRS and biotin synthetases"/>
    <property type="match status" value="1"/>
</dbReference>
<dbReference type="AlphaFoldDB" id="A0A9D2G0V7"/>
<organism evidence="2 3">
    <name type="scientific">Candidatus Atopostipes pullistercoris</name>
    <dbReference type="NCBI Taxonomy" id="2838467"/>
    <lineage>
        <taxon>Bacteria</taxon>
        <taxon>Bacillati</taxon>
        <taxon>Bacillota</taxon>
        <taxon>Bacilli</taxon>
        <taxon>Lactobacillales</taxon>
        <taxon>Carnobacteriaceae</taxon>
        <taxon>Atopostipes</taxon>
    </lineage>
</organism>
<protein>
    <submittedName>
        <fullName evidence="2">Lipoate--protein ligase family protein</fullName>
    </submittedName>
</protein>
<reference evidence="2" key="2">
    <citation type="submission" date="2021-04" db="EMBL/GenBank/DDBJ databases">
        <authorList>
            <person name="Gilroy R."/>
        </authorList>
    </citation>
    <scope>NUCLEOTIDE SEQUENCE</scope>
    <source>
        <strain evidence="2">CHK169-4300</strain>
    </source>
</reference>
<dbReference type="PROSITE" id="PS51733">
    <property type="entry name" value="BPL_LPL_CATALYTIC"/>
    <property type="match status" value="1"/>
</dbReference>
<reference evidence="2" key="1">
    <citation type="journal article" date="2021" name="PeerJ">
        <title>Extensive microbial diversity within the chicken gut microbiome revealed by metagenomics and culture.</title>
        <authorList>
            <person name="Gilroy R."/>
            <person name="Ravi A."/>
            <person name="Getino M."/>
            <person name="Pursley I."/>
            <person name="Horton D.L."/>
            <person name="Alikhan N.F."/>
            <person name="Baker D."/>
            <person name="Gharbi K."/>
            <person name="Hall N."/>
            <person name="Watson M."/>
            <person name="Adriaenssens E.M."/>
            <person name="Foster-Nyarko E."/>
            <person name="Jarju S."/>
            <person name="Secka A."/>
            <person name="Antonio M."/>
            <person name="Oren A."/>
            <person name="Chaudhuri R.R."/>
            <person name="La Ragione R."/>
            <person name="Hildebrand F."/>
            <person name="Pallen M.J."/>
        </authorList>
    </citation>
    <scope>NUCLEOTIDE SEQUENCE</scope>
    <source>
        <strain evidence="2">CHK169-4300</strain>
    </source>
</reference>
<accession>A0A9D2G0V7</accession>
<dbReference type="GO" id="GO:0140096">
    <property type="term" value="F:catalytic activity, acting on a protein"/>
    <property type="evidence" value="ECO:0007669"/>
    <property type="project" value="UniProtKB-ARBA"/>
</dbReference>
<keyword evidence="2" id="KW-0436">Ligase</keyword>
<dbReference type="EMBL" id="DXAZ01000059">
    <property type="protein sequence ID" value="HIZ70979.1"/>
    <property type="molecule type" value="Genomic_DNA"/>
</dbReference>
<evidence type="ECO:0000313" key="2">
    <source>
        <dbReference type="EMBL" id="HIZ70979.1"/>
    </source>
</evidence>
<evidence type="ECO:0000259" key="1">
    <source>
        <dbReference type="PROSITE" id="PS51733"/>
    </source>
</evidence>
<dbReference type="PANTHER" id="PTHR43679:SF2">
    <property type="entry name" value="OCTANOYL-[GCVH]:PROTEIN N-OCTANOYLTRANSFERASE"/>
    <property type="match status" value="1"/>
</dbReference>
<comment type="caution">
    <text evidence="2">The sequence shown here is derived from an EMBL/GenBank/DDBJ whole genome shotgun (WGS) entry which is preliminary data.</text>
</comment>
<dbReference type="InterPro" id="IPR045864">
    <property type="entry name" value="aa-tRNA-synth_II/BPL/LPL"/>
</dbReference>
<dbReference type="Gene3D" id="3.30.930.10">
    <property type="entry name" value="Bira Bifunctional Protein, Domain 2"/>
    <property type="match status" value="1"/>
</dbReference>
<dbReference type="InterPro" id="IPR050664">
    <property type="entry name" value="Octanoyltrans_LipM/LipL"/>
</dbReference>
<dbReference type="GO" id="GO:0016740">
    <property type="term" value="F:transferase activity"/>
    <property type="evidence" value="ECO:0007669"/>
    <property type="project" value="UniProtKB-ARBA"/>
</dbReference>
<name>A0A9D2G0V7_9LACT</name>
<dbReference type="InterPro" id="IPR004143">
    <property type="entry name" value="BPL_LPL_catalytic"/>
</dbReference>
<evidence type="ECO:0000313" key="3">
    <source>
        <dbReference type="Proteomes" id="UP000824106"/>
    </source>
</evidence>
<dbReference type="Proteomes" id="UP000824106">
    <property type="component" value="Unassembled WGS sequence"/>
</dbReference>
<dbReference type="GO" id="GO:0009249">
    <property type="term" value="P:protein lipoylation"/>
    <property type="evidence" value="ECO:0007669"/>
    <property type="project" value="UniProtKB-ARBA"/>
</dbReference>
<proteinExistence type="predicted"/>
<dbReference type="GO" id="GO:0016874">
    <property type="term" value="F:ligase activity"/>
    <property type="evidence" value="ECO:0007669"/>
    <property type="project" value="UniProtKB-KW"/>
</dbReference>
<gene>
    <name evidence="2" type="ORF">H9808_04360</name>
</gene>